<comment type="caution">
    <text evidence="1">The sequence shown here is derived from an EMBL/GenBank/DDBJ whole genome shotgun (WGS) entry which is preliminary data.</text>
</comment>
<evidence type="ECO:0000313" key="1">
    <source>
        <dbReference type="EMBL" id="TFI58173.1"/>
    </source>
</evidence>
<name>A0A4Y8ZQ91_9SPHN</name>
<sequence>MRRDCTEEAERLFRRVAARHGLRWEAAAEPPIELLWSFPAQPGLSLPITLGLQNMDELNFGVADFWSYFFPFEDVAETFEAMLDAWIAGEARILVTGRRGRILQVRGGGQWETVYRAGRLLPFRGEAQAIIRNRG</sequence>
<gene>
    <name evidence="1" type="ORF">E2493_11370</name>
</gene>
<accession>A0A4Y8ZQ91</accession>
<dbReference type="Proteomes" id="UP000298213">
    <property type="component" value="Unassembled WGS sequence"/>
</dbReference>
<dbReference type="AlphaFoldDB" id="A0A4Y8ZQ91"/>
<protein>
    <submittedName>
        <fullName evidence="1">Uncharacterized protein</fullName>
    </submittedName>
</protein>
<dbReference type="EMBL" id="SPDV01000019">
    <property type="protein sequence ID" value="TFI58173.1"/>
    <property type="molecule type" value="Genomic_DNA"/>
</dbReference>
<organism evidence="1 2">
    <name type="scientific">Sphingomonas parva</name>
    <dbReference type="NCBI Taxonomy" id="2555898"/>
    <lineage>
        <taxon>Bacteria</taxon>
        <taxon>Pseudomonadati</taxon>
        <taxon>Pseudomonadota</taxon>
        <taxon>Alphaproteobacteria</taxon>
        <taxon>Sphingomonadales</taxon>
        <taxon>Sphingomonadaceae</taxon>
        <taxon>Sphingomonas</taxon>
    </lineage>
</organism>
<keyword evidence="2" id="KW-1185">Reference proteome</keyword>
<evidence type="ECO:0000313" key="2">
    <source>
        <dbReference type="Proteomes" id="UP000298213"/>
    </source>
</evidence>
<dbReference type="OrthoDB" id="7570843at2"/>
<dbReference type="RefSeq" id="WP_135086822.1">
    <property type="nucleotide sequence ID" value="NZ_SPDV01000019.1"/>
</dbReference>
<reference evidence="1 2" key="1">
    <citation type="submission" date="2019-03" db="EMBL/GenBank/DDBJ databases">
        <title>Genome sequence of Sphingomonas sp. 17J27-24.</title>
        <authorList>
            <person name="Kim M."/>
            <person name="Maeng S."/>
            <person name="Sathiyaraj S."/>
        </authorList>
    </citation>
    <scope>NUCLEOTIDE SEQUENCE [LARGE SCALE GENOMIC DNA]</scope>
    <source>
        <strain evidence="1 2">17J27-24</strain>
    </source>
</reference>
<proteinExistence type="predicted"/>